<accession>A0A4R2HE24</accession>
<dbReference type="CDD" id="cd00657">
    <property type="entry name" value="Ferritin_like"/>
    <property type="match status" value="1"/>
</dbReference>
<proteinExistence type="predicted"/>
<dbReference type="Proteomes" id="UP000295684">
    <property type="component" value="Unassembled WGS sequence"/>
</dbReference>
<dbReference type="EMBL" id="BMJO01000002">
    <property type="protein sequence ID" value="GGE47893.1"/>
    <property type="molecule type" value="Genomic_DNA"/>
</dbReference>
<dbReference type="Pfam" id="PF13668">
    <property type="entry name" value="Ferritin_2"/>
    <property type="match status" value="1"/>
</dbReference>
<evidence type="ECO:0000313" key="4">
    <source>
        <dbReference type="Proteomes" id="UP000622648"/>
    </source>
</evidence>
<dbReference type="OrthoDB" id="954262at2"/>
<dbReference type="SUPFAM" id="SSF47240">
    <property type="entry name" value="Ferritin-like"/>
    <property type="match status" value="1"/>
</dbReference>
<evidence type="ECO:0000313" key="2">
    <source>
        <dbReference type="EMBL" id="TCO25133.1"/>
    </source>
</evidence>
<organism evidence="2 3">
    <name type="scientific">Pedobacter psychrotolerans</name>
    <dbReference type="NCBI Taxonomy" id="1843235"/>
    <lineage>
        <taxon>Bacteria</taxon>
        <taxon>Pseudomonadati</taxon>
        <taxon>Bacteroidota</taxon>
        <taxon>Sphingobacteriia</taxon>
        <taxon>Sphingobacteriales</taxon>
        <taxon>Sphingobacteriaceae</taxon>
        <taxon>Pedobacter</taxon>
    </lineage>
</organism>
<name>A0A4R2HE24_9SPHI</name>
<dbReference type="AlphaFoldDB" id="A0A4R2HE24"/>
<reference evidence="4" key="2">
    <citation type="journal article" date="2019" name="Int. J. Syst. Evol. Microbiol.">
        <title>The Global Catalogue of Microorganisms (GCM) 10K type strain sequencing project: providing services to taxonomists for standard genome sequencing and annotation.</title>
        <authorList>
            <consortium name="The Broad Institute Genomics Platform"/>
            <consortium name="The Broad Institute Genome Sequencing Center for Infectious Disease"/>
            <person name="Wu L."/>
            <person name="Ma J."/>
        </authorList>
    </citation>
    <scope>NUCLEOTIDE SEQUENCE [LARGE SCALE GENOMIC DNA]</scope>
    <source>
        <strain evidence="4">CGMCC 1.15644</strain>
    </source>
</reference>
<dbReference type="EMBL" id="SLWO01000004">
    <property type="protein sequence ID" value="TCO25133.1"/>
    <property type="molecule type" value="Genomic_DNA"/>
</dbReference>
<gene>
    <name evidence="2" type="ORF">EV200_104169</name>
    <name evidence="1" type="ORF">GCM10011413_12430</name>
</gene>
<evidence type="ECO:0000313" key="1">
    <source>
        <dbReference type="EMBL" id="GGE47893.1"/>
    </source>
</evidence>
<sequence>MNILNILDQIEKVDGEIYERLSPRRSAMKDFFNVGKKISMAALPLAMGSLFQKAYGQTNPSSVTDVLNFALALEYLEYNYYNNALTLANSTYIPDGPARQAITTIRNHERAHVDLLKGALNISGADGYVFADFDFTAGGGFADVNTNYQTFLKVALAFEDTGVRAYKGQAPILKGMPVLTTALRIHSVEARHAAHIRQMVAANVTGASGLKPWIAYTANGNDTGVAAVDAVYAGEQNTTQAGVQITGINGTAVTQSHAAECFDEFLTGSDVKKIANLFIRTGKKLA</sequence>
<protein>
    <submittedName>
        <fullName evidence="2">Rubrerythrin</fullName>
    </submittedName>
</protein>
<dbReference type="Proteomes" id="UP000622648">
    <property type="component" value="Unassembled WGS sequence"/>
</dbReference>
<reference evidence="1" key="1">
    <citation type="journal article" date="2014" name="Int. J. Syst. Evol. Microbiol.">
        <title>Complete genome of a new Firmicutes species belonging to the dominant human colonic microbiota ('Ruminococcus bicirculans') reveals two chromosomes and a selective capacity to utilize plant glucans.</title>
        <authorList>
            <consortium name="NISC Comparative Sequencing Program"/>
            <person name="Wegmann U."/>
            <person name="Louis P."/>
            <person name="Goesmann A."/>
            <person name="Henrissat B."/>
            <person name="Duncan S.H."/>
            <person name="Flint H.J."/>
        </authorList>
    </citation>
    <scope>NUCLEOTIDE SEQUENCE</scope>
    <source>
        <strain evidence="1">CGMCC 1.15644</strain>
    </source>
</reference>
<reference evidence="2 3" key="3">
    <citation type="submission" date="2019-03" db="EMBL/GenBank/DDBJ databases">
        <title>Genomic Encyclopedia of Type Strains, Phase IV (KMG-IV): sequencing the most valuable type-strain genomes for metagenomic binning, comparative biology and taxonomic classification.</title>
        <authorList>
            <person name="Goeker M."/>
        </authorList>
    </citation>
    <scope>NUCLEOTIDE SEQUENCE [LARGE SCALE GENOMIC DNA]</scope>
    <source>
        <strain evidence="2 3">DSM 103236</strain>
    </source>
</reference>
<comment type="caution">
    <text evidence="2">The sequence shown here is derived from an EMBL/GenBank/DDBJ whole genome shotgun (WGS) entry which is preliminary data.</text>
</comment>
<keyword evidence="4" id="KW-1185">Reference proteome</keyword>
<evidence type="ECO:0000313" key="3">
    <source>
        <dbReference type="Proteomes" id="UP000295684"/>
    </source>
</evidence>
<reference evidence="1" key="4">
    <citation type="submission" date="2024-05" db="EMBL/GenBank/DDBJ databases">
        <authorList>
            <person name="Sun Q."/>
            <person name="Zhou Y."/>
        </authorList>
    </citation>
    <scope>NUCLEOTIDE SEQUENCE</scope>
    <source>
        <strain evidence="1">CGMCC 1.15644</strain>
    </source>
</reference>
<dbReference type="RefSeq" id="WP_132532645.1">
    <property type="nucleotide sequence ID" value="NZ_BMJO01000002.1"/>
</dbReference>
<dbReference type="InterPro" id="IPR009078">
    <property type="entry name" value="Ferritin-like_SF"/>
</dbReference>